<evidence type="ECO:0000313" key="2">
    <source>
        <dbReference type="EMBL" id="ROZ64672.1"/>
    </source>
</evidence>
<accession>A0A3N3ZSV4</accession>
<feature type="region of interest" description="Disordered" evidence="1">
    <location>
        <begin position="174"/>
        <end position="200"/>
    </location>
</feature>
<dbReference type="OrthoDB" id="5180013at2"/>
<dbReference type="EMBL" id="RKMF01000002">
    <property type="protein sequence ID" value="ROZ64672.1"/>
    <property type="molecule type" value="Genomic_DNA"/>
</dbReference>
<reference evidence="2 3" key="1">
    <citation type="submission" date="2018-10" db="EMBL/GenBank/DDBJ databases">
        <title>Kocuria sp. M5W7-7, whole genome shotgun sequence.</title>
        <authorList>
            <person name="Tuo L."/>
        </authorList>
    </citation>
    <scope>NUCLEOTIDE SEQUENCE [LARGE SCALE GENOMIC DNA]</scope>
    <source>
        <strain evidence="2 3">M5W7-7</strain>
    </source>
</reference>
<protein>
    <submittedName>
        <fullName evidence="2">Uncharacterized protein</fullName>
    </submittedName>
</protein>
<evidence type="ECO:0000313" key="3">
    <source>
        <dbReference type="Proteomes" id="UP000270616"/>
    </source>
</evidence>
<dbReference type="Proteomes" id="UP000270616">
    <property type="component" value="Unassembled WGS sequence"/>
</dbReference>
<evidence type="ECO:0000256" key="1">
    <source>
        <dbReference type="SAM" id="MobiDB-lite"/>
    </source>
</evidence>
<keyword evidence="3" id="KW-1185">Reference proteome</keyword>
<organism evidence="2 3">
    <name type="scientific">Kocuria soli</name>
    <dbReference type="NCBI Taxonomy" id="2485125"/>
    <lineage>
        <taxon>Bacteria</taxon>
        <taxon>Bacillati</taxon>
        <taxon>Actinomycetota</taxon>
        <taxon>Actinomycetes</taxon>
        <taxon>Micrococcales</taxon>
        <taxon>Micrococcaceae</taxon>
        <taxon>Kocuria</taxon>
    </lineage>
</organism>
<gene>
    <name evidence="2" type="ORF">EDL96_02160</name>
</gene>
<proteinExistence type="predicted"/>
<dbReference type="AlphaFoldDB" id="A0A3N3ZSV4"/>
<dbReference type="RefSeq" id="WP_123823974.1">
    <property type="nucleotide sequence ID" value="NZ_RKMF01000002.1"/>
</dbReference>
<name>A0A3N3ZSV4_9MICC</name>
<comment type="caution">
    <text evidence="2">The sequence shown here is derived from an EMBL/GenBank/DDBJ whole genome shotgun (WGS) entry which is preliminary data.</text>
</comment>
<feature type="compositionally biased region" description="Low complexity" evidence="1">
    <location>
        <begin position="190"/>
        <end position="200"/>
    </location>
</feature>
<sequence>MVPIKTSVEDIEKILNYLAKQIGFTAITKVESTLGSLDGRKLGAMVEFGLVTRDGANIKITDRGSKFASGDQAGALKETVGGVALYHATLEWVHYGSRSEVTATEIGQYWETKHSATIGGVKGDTLKNGAVCFGRIVQGAGLGALTIGRGGNETRIAFDLSVVDSVLHSTSAAAAVPEGEEPTAPPVSAPPSGSEAAAPAAEAVPQIRDVAVSASPSVHVNVEIHIAADARADTVREIFKNMARYVLNKPVNDDDD</sequence>